<name>A0AA49JEX9_9BACT</name>
<evidence type="ECO:0000313" key="1">
    <source>
        <dbReference type="EMBL" id="WKN37856.1"/>
    </source>
</evidence>
<protein>
    <submittedName>
        <fullName evidence="1">Uncharacterized protein</fullName>
    </submittedName>
</protein>
<accession>A0AA49JEX9</accession>
<dbReference type="EMBL" id="CP120682">
    <property type="protein sequence ID" value="WKN37856.1"/>
    <property type="molecule type" value="Genomic_DNA"/>
</dbReference>
<proteinExistence type="predicted"/>
<sequence length="57" mass="6592">MKKSTNLFNQLRNLCDDLLDVNAMSTHNAMVAQEMLIKYRQQALLTQAMLLLQKSHD</sequence>
<gene>
    <name evidence="1" type="ORF">K4G66_03930</name>
</gene>
<organism evidence="1">
    <name type="scientific">Roseihalotalea indica</name>
    <dbReference type="NCBI Taxonomy" id="2867963"/>
    <lineage>
        <taxon>Bacteria</taxon>
        <taxon>Pseudomonadati</taxon>
        <taxon>Bacteroidota</taxon>
        <taxon>Cytophagia</taxon>
        <taxon>Cytophagales</taxon>
        <taxon>Catalimonadaceae</taxon>
        <taxon>Roseihalotalea</taxon>
    </lineage>
</organism>
<reference evidence="1" key="1">
    <citation type="journal article" date="2023" name="Comput. Struct. Biotechnol. J.">
        <title>Discovery of a novel marine Bacteroidetes with a rich repertoire of carbohydrate-active enzymes.</title>
        <authorList>
            <person name="Chen B."/>
            <person name="Liu G."/>
            <person name="Chen Q."/>
            <person name="Wang H."/>
            <person name="Liu L."/>
            <person name="Tang K."/>
        </authorList>
    </citation>
    <scope>NUCLEOTIDE SEQUENCE</scope>
    <source>
        <strain evidence="1">TK19036</strain>
    </source>
</reference>
<dbReference type="AlphaFoldDB" id="A0AA49JEX9"/>
<reference evidence="1" key="2">
    <citation type="journal article" date="2024" name="Antonie Van Leeuwenhoek">
        <title>Roseihalotalea indica gen. nov., sp. nov., a halophilic Bacteroidetes from mesopelagic Southwest Indian Ocean with higher carbohydrate metabolic potential.</title>
        <authorList>
            <person name="Chen B."/>
            <person name="Zhang M."/>
            <person name="Lin D."/>
            <person name="Ye J."/>
            <person name="Tang K."/>
        </authorList>
    </citation>
    <scope>NUCLEOTIDE SEQUENCE</scope>
    <source>
        <strain evidence="1">TK19036</strain>
    </source>
</reference>